<evidence type="ECO:0000313" key="6">
    <source>
        <dbReference type="EMBL" id="CAK0802994.1"/>
    </source>
</evidence>
<comment type="caution">
    <text evidence="6">The sequence shown here is derived from an EMBL/GenBank/DDBJ whole genome shotgun (WGS) entry which is preliminary data.</text>
</comment>
<proteinExistence type="predicted"/>
<feature type="domain" description="Glycosyl hydrolase family 13 catalytic" evidence="5">
    <location>
        <begin position="160"/>
        <end position="615"/>
    </location>
</feature>
<feature type="compositionally biased region" description="Basic and acidic residues" evidence="4">
    <location>
        <begin position="1"/>
        <end position="24"/>
    </location>
</feature>
<evidence type="ECO:0000256" key="1">
    <source>
        <dbReference type="ARBA" id="ARBA00001913"/>
    </source>
</evidence>
<keyword evidence="7" id="KW-1185">Reference proteome</keyword>
<name>A0ABN9QH38_9DINO</name>
<dbReference type="InterPro" id="IPR017853">
    <property type="entry name" value="GH"/>
</dbReference>
<dbReference type="PANTHER" id="PTHR10357">
    <property type="entry name" value="ALPHA-AMYLASE FAMILY MEMBER"/>
    <property type="match status" value="1"/>
</dbReference>
<keyword evidence="2" id="KW-0479">Metal-binding</keyword>
<dbReference type="EMBL" id="CAUYUJ010002919">
    <property type="protein sequence ID" value="CAK0802994.1"/>
    <property type="molecule type" value="Genomic_DNA"/>
</dbReference>
<evidence type="ECO:0000259" key="5">
    <source>
        <dbReference type="SMART" id="SM00642"/>
    </source>
</evidence>
<dbReference type="Proteomes" id="UP001189429">
    <property type="component" value="Unassembled WGS sequence"/>
</dbReference>
<gene>
    <name evidence="6" type="ORF">PCOR1329_LOCUS10321</name>
</gene>
<dbReference type="SUPFAM" id="SSF51445">
    <property type="entry name" value="(Trans)glycosidases"/>
    <property type="match status" value="1"/>
</dbReference>
<evidence type="ECO:0000313" key="7">
    <source>
        <dbReference type="Proteomes" id="UP001189429"/>
    </source>
</evidence>
<dbReference type="SMART" id="SM00642">
    <property type="entry name" value="Aamy"/>
    <property type="match status" value="1"/>
</dbReference>
<accession>A0ABN9QH38</accession>
<comment type="cofactor">
    <cofactor evidence="1">
        <name>Ca(2+)</name>
        <dbReference type="ChEBI" id="CHEBI:29108"/>
    </cofactor>
</comment>
<feature type="region of interest" description="Disordered" evidence="4">
    <location>
        <begin position="93"/>
        <end position="113"/>
    </location>
</feature>
<feature type="region of interest" description="Disordered" evidence="4">
    <location>
        <begin position="1"/>
        <end position="40"/>
    </location>
</feature>
<dbReference type="Pfam" id="PF00128">
    <property type="entry name" value="Alpha-amylase"/>
    <property type="match status" value="1"/>
</dbReference>
<reference evidence="6" key="1">
    <citation type="submission" date="2023-10" db="EMBL/GenBank/DDBJ databases">
        <authorList>
            <person name="Chen Y."/>
            <person name="Shah S."/>
            <person name="Dougan E. K."/>
            <person name="Thang M."/>
            <person name="Chan C."/>
        </authorList>
    </citation>
    <scope>NUCLEOTIDE SEQUENCE [LARGE SCALE GENOMIC DNA]</scope>
</reference>
<evidence type="ECO:0000256" key="3">
    <source>
        <dbReference type="ARBA" id="ARBA00022729"/>
    </source>
</evidence>
<organism evidence="6 7">
    <name type="scientific">Prorocentrum cordatum</name>
    <dbReference type="NCBI Taxonomy" id="2364126"/>
    <lineage>
        <taxon>Eukaryota</taxon>
        <taxon>Sar</taxon>
        <taxon>Alveolata</taxon>
        <taxon>Dinophyceae</taxon>
        <taxon>Prorocentrales</taxon>
        <taxon>Prorocentraceae</taxon>
        <taxon>Prorocentrum</taxon>
    </lineage>
</organism>
<dbReference type="InterPro" id="IPR006047">
    <property type="entry name" value="GH13_cat_dom"/>
</dbReference>
<sequence>MAPDHRVSSGGSREIESLEIDRGQDGAPATSPGPLRGGCRSPSPPALLVLGAAVGTALVVVAASQLLPHSAILGGKKATGCSEGYAALASYSAPAPGPEAPAREDEGEVPDISRPDVSVADVTAWARSRADRARREFEEPPSVRKYFPSPADWASTVIYNIVIDRFNNGDVSNDKANLHQQQRDDLQNNRYRASMRHGGDLEGVRKRLPYMKDLGVTAIWMTPIFTHNGDYHGYCTSDPTRVDPGFGTNELLRVLVREAHELGILVVLDIVINHLCDLDTTYQQDRRPGDAAAAKCANHFDKLHWDGVEGGPDEQMRMKFSDSFFPGLKSDEFFNRCGQNTEKTMGSQDPLAVYGDFAPGMFDYNTRDKGFQQIFTEIMKFWVAYADVDGFRLDAAKHVTEDFLAYFSTEIRLYAEGLGKANFLTVGEVAATVDWQARRIGAMASDLENPNKHDTKLGMPKTVTQTLVSLKADYQAHGAFGMPGMASVYNFYASGKARSAMHGVDNDGWKAYVGSLGSYVEDGGSELSTVMGQLQDCCASSPEGCTGQMPKLWTLLEIHDWPRFTSRFPNDLAFAKVGFAWLFTFPGQPIIYYGQDRAGLQQRVPWQSGRPGGGRHGG</sequence>
<dbReference type="PANTHER" id="PTHR10357:SF215">
    <property type="entry name" value="ALPHA-AMYLASE 1"/>
    <property type="match status" value="1"/>
</dbReference>
<evidence type="ECO:0000256" key="2">
    <source>
        <dbReference type="ARBA" id="ARBA00022723"/>
    </source>
</evidence>
<protein>
    <recommendedName>
        <fullName evidence="5">Glycosyl hydrolase family 13 catalytic domain-containing protein</fullName>
    </recommendedName>
</protein>
<dbReference type="Gene3D" id="3.20.20.80">
    <property type="entry name" value="Glycosidases"/>
    <property type="match status" value="2"/>
</dbReference>
<keyword evidence="3" id="KW-0732">Signal</keyword>
<evidence type="ECO:0000256" key="4">
    <source>
        <dbReference type="SAM" id="MobiDB-lite"/>
    </source>
</evidence>